<dbReference type="Proteomes" id="UP000886602">
    <property type="component" value="Unassembled WGS sequence"/>
</dbReference>
<name>A0A9D7FGA7_9RHOO</name>
<comment type="caution">
    <text evidence="2">The sequence shown here is derived from an EMBL/GenBank/DDBJ whole genome shotgun (WGS) entry which is preliminary data.</text>
</comment>
<evidence type="ECO:0000313" key="3">
    <source>
        <dbReference type="Proteomes" id="UP000886602"/>
    </source>
</evidence>
<sequence length="85" mass="9424">MSREKHPPVTIDAAAGKPDPTPPKIKLSNIEDVRSKMAKIYEARSGKLDISDAGRLAYVLTGIGKPIEVEVIEKRLIDLERKMLN</sequence>
<proteinExistence type="predicted"/>
<protein>
    <submittedName>
        <fullName evidence="2">Uncharacterized protein</fullName>
    </submittedName>
</protein>
<dbReference type="EMBL" id="JADJNC010000026">
    <property type="protein sequence ID" value="MBK7424251.1"/>
    <property type="molecule type" value="Genomic_DNA"/>
</dbReference>
<reference evidence="2" key="1">
    <citation type="submission" date="2020-10" db="EMBL/GenBank/DDBJ databases">
        <title>Connecting structure to function with the recovery of over 1000 high-quality activated sludge metagenome-assembled genomes encoding full-length rRNA genes using long-read sequencing.</title>
        <authorList>
            <person name="Singleton C.M."/>
            <person name="Petriglieri F."/>
            <person name="Kristensen J.M."/>
            <person name="Kirkegaard R.H."/>
            <person name="Michaelsen T.Y."/>
            <person name="Andersen M.H."/>
            <person name="Karst S.M."/>
            <person name="Dueholm M.S."/>
            <person name="Nielsen P.H."/>
            <person name="Albertsen M."/>
        </authorList>
    </citation>
    <scope>NUCLEOTIDE SEQUENCE</scope>
    <source>
        <strain evidence="2">EsbW_18-Q3-R4-48_MAXAC.044</strain>
    </source>
</reference>
<dbReference type="AlphaFoldDB" id="A0A9D7FGA7"/>
<gene>
    <name evidence="2" type="ORF">IPJ48_14870</name>
</gene>
<evidence type="ECO:0000256" key="1">
    <source>
        <dbReference type="SAM" id="MobiDB-lite"/>
    </source>
</evidence>
<accession>A0A9D7FGA7</accession>
<evidence type="ECO:0000313" key="2">
    <source>
        <dbReference type="EMBL" id="MBK7424251.1"/>
    </source>
</evidence>
<organism evidence="2 3">
    <name type="scientific">Candidatus Propionivibrio dominans</name>
    <dbReference type="NCBI Taxonomy" id="2954373"/>
    <lineage>
        <taxon>Bacteria</taxon>
        <taxon>Pseudomonadati</taxon>
        <taxon>Pseudomonadota</taxon>
        <taxon>Betaproteobacteria</taxon>
        <taxon>Rhodocyclales</taxon>
        <taxon>Rhodocyclaceae</taxon>
        <taxon>Propionivibrio</taxon>
    </lineage>
</organism>
<feature type="region of interest" description="Disordered" evidence="1">
    <location>
        <begin position="1"/>
        <end position="26"/>
    </location>
</feature>